<reference evidence="1 2" key="1">
    <citation type="submission" date="2016-10" db="EMBL/GenBank/DDBJ databases">
        <authorList>
            <person name="de Groot N.N."/>
        </authorList>
    </citation>
    <scope>NUCLEOTIDE SEQUENCE [LARGE SCALE GENOMIC DNA]</scope>
    <source>
        <strain evidence="1 2">AR67</strain>
    </source>
</reference>
<dbReference type="Proteomes" id="UP000182192">
    <property type="component" value="Unassembled WGS sequence"/>
</dbReference>
<dbReference type="AlphaFoldDB" id="A0A1I1P813"/>
<protein>
    <submittedName>
        <fullName evidence="1">Leucine rich repeat-containing protein</fullName>
    </submittedName>
</protein>
<evidence type="ECO:0000313" key="2">
    <source>
        <dbReference type="Proteomes" id="UP000182192"/>
    </source>
</evidence>
<accession>A0A1I1P813</accession>
<dbReference type="InterPro" id="IPR053139">
    <property type="entry name" value="Surface_bspA-like"/>
</dbReference>
<organism evidence="1 2">
    <name type="scientific">Ruminococcus albus</name>
    <dbReference type="NCBI Taxonomy" id="1264"/>
    <lineage>
        <taxon>Bacteria</taxon>
        <taxon>Bacillati</taxon>
        <taxon>Bacillota</taxon>
        <taxon>Clostridia</taxon>
        <taxon>Eubacteriales</taxon>
        <taxon>Oscillospiraceae</taxon>
        <taxon>Ruminococcus</taxon>
    </lineage>
</organism>
<dbReference type="OrthoDB" id="1814587at2"/>
<sequence length="587" mass="65162">MANENFTILDGELISYSGNDKIVTVPNGVTSIKEGAFLGCVHIEEVKLPEGLTIIKHKAFWGCARLKRIKLPNTLRTIEFGAFRECESLREITIPDGVTVMGDSVFRSCDSLSKVYLPDSLTELRTSTFSECFLLNDIRLPETLERIPVSCFQGCACMKSITIPDSVKTIGKSAFSGCTSLADVKLPSGLKVIEKNCFEDCRKLMKLNVPDTIEEIGANAFSKSGLMTYCFSDYLIMGHVLVRYMGKDESTAVPDGVRVISDHAFAYNEELKNVTIPETVTDIQDNAFERCPLLKSVTLPYSLKTIGDGVFSECASLIHIEFPPNIERIGKKVFSGTGFEQHSDKEMNILSGKYLISYGGSAEELSIPAGVKVIADEAFVECGGVNAVTLPYGLKTIGNGAFRWRSELKKVTIPSTVNYIGENAFVNCHEPEINIISPNGHLGENGFPDGAKLKIVDGSRILNVKFTWAVKAGDCPERRLWNFVCSKSSTTFAMLNKPEYKIPCAICFYDTSDYCSDYLKRNIVEAVCYATSYYDDSLLERVLSFGLLDNLQLQECINYAIEHKLTVQQMELMRYRYEFLEGNGVAN</sequence>
<name>A0A1I1P813_RUMAL</name>
<dbReference type="InterPro" id="IPR032675">
    <property type="entry name" value="LRR_dom_sf"/>
</dbReference>
<dbReference type="PANTHER" id="PTHR45661">
    <property type="entry name" value="SURFACE ANTIGEN"/>
    <property type="match status" value="1"/>
</dbReference>
<dbReference type="RefSeq" id="WP_074962788.1">
    <property type="nucleotide sequence ID" value="NZ_FOKQ01000032.1"/>
</dbReference>
<dbReference type="SUPFAM" id="SSF52058">
    <property type="entry name" value="L domain-like"/>
    <property type="match status" value="2"/>
</dbReference>
<dbReference type="Pfam" id="PF13306">
    <property type="entry name" value="LRR_5"/>
    <property type="match status" value="3"/>
</dbReference>
<proteinExistence type="predicted"/>
<dbReference type="EMBL" id="FOKQ01000032">
    <property type="protein sequence ID" value="SFD06071.1"/>
    <property type="molecule type" value="Genomic_DNA"/>
</dbReference>
<dbReference type="PANTHER" id="PTHR45661:SF3">
    <property type="entry name" value="IG-LIKE DOMAIN-CONTAINING PROTEIN"/>
    <property type="match status" value="1"/>
</dbReference>
<dbReference type="InterPro" id="IPR026906">
    <property type="entry name" value="LRR_5"/>
</dbReference>
<gene>
    <name evidence="1" type="ORF">SAMN02910406_02990</name>
</gene>
<dbReference type="Gene3D" id="3.80.10.10">
    <property type="entry name" value="Ribonuclease Inhibitor"/>
    <property type="match status" value="3"/>
</dbReference>
<evidence type="ECO:0000313" key="1">
    <source>
        <dbReference type="EMBL" id="SFD06071.1"/>
    </source>
</evidence>